<protein>
    <submittedName>
        <fullName evidence="1">Uncharacterized protein</fullName>
    </submittedName>
</protein>
<reference evidence="2" key="1">
    <citation type="submission" date="2014-03" db="EMBL/GenBank/DDBJ databases">
        <authorList>
            <person name="Aksoy S."/>
            <person name="Warren W."/>
            <person name="Wilson R.K."/>
        </authorList>
    </citation>
    <scope>NUCLEOTIDE SEQUENCE [LARGE SCALE GENOMIC DNA]</scope>
    <source>
        <strain evidence="2">IAEA</strain>
    </source>
</reference>
<dbReference type="AlphaFoldDB" id="A0A1B0AIV6"/>
<accession>A0A1B0AIV6</accession>
<dbReference type="Proteomes" id="UP000092445">
    <property type="component" value="Unassembled WGS sequence"/>
</dbReference>
<reference evidence="1" key="2">
    <citation type="submission" date="2020-05" db="UniProtKB">
        <authorList>
            <consortium name="EnsemblMetazoa"/>
        </authorList>
    </citation>
    <scope>IDENTIFICATION</scope>
    <source>
        <strain evidence="1">IAEA</strain>
    </source>
</reference>
<sequence length="343" mass="40826">MNGIDMFLYARINDTVPNFYTDQIALNDSQERVLLYTHILAVICKLALPGFQEELLENFVSNNILMEHFRLLIKKLFTKFHKELWSSLSKKMEEFLENVQTLLMQTFKIGLLNTEGVNLVKDLYMTVVTSDNPSITSRQISVDFIKNLTYILIEAVIMNQPKHEFYPTLEELLEPYIYRKKKPYNEEFTKFKDVRDYIEKHMRWLRELFNDPLHRYIYEMKKGVNKKKMRRRLYNDVSIILNEKYLEAHHHEVFFVDVLGSERPCNGKTIKVPRSLYDQLSHIKIGSLLCFSTNAEFDNLILATVIYTNEDCLWNGYVNTINELPLLIKWLLILLFYYFKACH</sequence>
<dbReference type="VEuPathDB" id="VectorBase:GPAI047250"/>
<dbReference type="STRING" id="7398.A0A1B0AIV6"/>
<dbReference type="EnsemblMetazoa" id="GPAI047250-RA">
    <property type="protein sequence ID" value="GPAI047250-PA"/>
    <property type="gene ID" value="GPAI047250"/>
</dbReference>
<proteinExistence type="predicted"/>
<evidence type="ECO:0000313" key="2">
    <source>
        <dbReference type="Proteomes" id="UP000092445"/>
    </source>
</evidence>
<name>A0A1B0AIV6_GLOPL</name>
<evidence type="ECO:0000313" key="1">
    <source>
        <dbReference type="EnsemblMetazoa" id="GPAI047250-PA"/>
    </source>
</evidence>
<keyword evidence="2" id="KW-1185">Reference proteome</keyword>
<organism evidence="1 2">
    <name type="scientific">Glossina pallidipes</name>
    <name type="common">Tsetse fly</name>
    <dbReference type="NCBI Taxonomy" id="7398"/>
    <lineage>
        <taxon>Eukaryota</taxon>
        <taxon>Metazoa</taxon>
        <taxon>Ecdysozoa</taxon>
        <taxon>Arthropoda</taxon>
        <taxon>Hexapoda</taxon>
        <taxon>Insecta</taxon>
        <taxon>Pterygota</taxon>
        <taxon>Neoptera</taxon>
        <taxon>Endopterygota</taxon>
        <taxon>Diptera</taxon>
        <taxon>Brachycera</taxon>
        <taxon>Muscomorpha</taxon>
        <taxon>Hippoboscoidea</taxon>
        <taxon>Glossinidae</taxon>
        <taxon>Glossina</taxon>
    </lineage>
</organism>